<evidence type="ECO:0000259" key="2">
    <source>
        <dbReference type="Pfam" id="PF06294"/>
    </source>
</evidence>
<reference evidence="3" key="1">
    <citation type="submission" date="2014-11" db="EMBL/GenBank/DDBJ databases">
        <authorList>
            <person name="Otto D Thomas"/>
            <person name="Naeem Raeece"/>
        </authorList>
    </citation>
    <scope>NUCLEOTIDE SEQUENCE</scope>
</reference>
<feature type="domain" description="CH-like" evidence="2">
    <location>
        <begin position="1"/>
        <end position="56"/>
    </location>
</feature>
<dbReference type="GO" id="GO:0051493">
    <property type="term" value="P:regulation of cytoskeleton organization"/>
    <property type="evidence" value="ECO:0007669"/>
    <property type="project" value="TreeGrafter"/>
</dbReference>
<dbReference type="PANTHER" id="PTHR12509">
    <property type="entry name" value="SPERMATOGENESIS-ASSOCIATED 4-RELATED"/>
    <property type="match status" value="1"/>
</dbReference>
<dbReference type="Pfam" id="PF06294">
    <property type="entry name" value="CH_2"/>
    <property type="match status" value="1"/>
</dbReference>
<dbReference type="EMBL" id="CDMZ01005784">
    <property type="protein sequence ID" value="CEM54396.1"/>
    <property type="molecule type" value="Genomic_DNA"/>
</dbReference>
<dbReference type="PANTHER" id="PTHR12509:SF8">
    <property type="entry name" value="SPERMATOGENESIS-ASSOCIATED PROTEIN 4"/>
    <property type="match status" value="1"/>
</dbReference>
<dbReference type="InterPro" id="IPR036872">
    <property type="entry name" value="CH_dom_sf"/>
</dbReference>
<accession>A0A0G4IB68</accession>
<feature type="compositionally biased region" description="Polar residues" evidence="1">
    <location>
        <begin position="186"/>
        <end position="197"/>
    </location>
</feature>
<feature type="compositionally biased region" description="Polar residues" evidence="1">
    <location>
        <begin position="758"/>
        <end position="767"/>
    </location>
</feature>
<gene>
    <name evidence="3" type="ORF">Cvel_12751</name>
</gene>
<proteinExistence type="predicted"/>
<dbReference type="Gene3D" id="1.10.418.10">
    <property type="entry name" value="Calponin-like domain"/>
    <property type="match status" value="1"/>
</dbReference>
<dbReference type="GO" id="GO:0008017">
    <property type="term" value="F:microtubule binding"/>
    <property type="evidence" value="ECO:0007669"/>
    <property type="project" value="TreeGrafter"/>
</dbReference>
<protein>
    <recommendedName>
        <fullName evidence="2">CH-like domain-containing protein</fullName>
    </recommendedName>
</protein>
<feature type="region of interest" description="Disordered" evidence="1">
    <location>
        <begin position="758"/>
        <end position="783"/>
    </location>
</feature>
<dbReference type="InterPro" id="IPR052111">
    <property type="entry name" value="Spermatogenesis_Ciliary_MAP"/>
</dbReference>
<evidence type="ECO:0000256" key="1">
    <source>
        <dbReference type="SAM" id="MobiDB-lite"/>
    </source>
</evidence>
<feature type="region of interest" description="Disordered" evidence="1">
    <location>
        <begin position="124"/>
        <end position="143"/>
    </location>
</feature>
<evidence type="ECO:0000313" key="3">
    <source>
        <dbReference type="EMBL" id="CEM54396.1"/>
    </source>
</evidence>
<dbReference type="AlphaFoldDB" id="A0A0G4IB68"/>
<feature type="compositionally biased region" description="Basic and acidic residues" evidence="1">
    <location>
        <begin position="771"/>
        <end position="783"/>
    </location>
</feature>
<dbReference type="GO" id="GO:0005930">
    <property type="term" value="C:axoneme"/>
    <property type="evidence" value="ECO:0007669"/>
    <property type="project" value="TreeGrafter"/>
</dbReference>
<dbReference type="VEuPathDB" id="CryptoDB:Cvel_12751"/>
<dbReference type="InterPro" id="IPR010441">
    <property type="entry name" value="CH_2"/>
</dbReference>
<organism evidence="3">
    <name type="scientific">Chromera velia CCMP2878</name>
    <dbReference type="NCBI Taxonomy" id="1169474"/>
    <lineage>
        <taxon>Eukaryota</taxon>
        <taxon>Sar</taxon>
        <taxon>Alveolata</taxon>
        <taxon>Colpodellida</taxon>
        <taxon>Chromeraceae</taxon>
        <taxon>Chromera</taxon>
    </lineage>
</organism>
<feature type="region of interest" description="Disordered" evidence="1">
    <location>
        <begin position="179"/>
        <end position="200"/>
    </location>
</feature>
<name>A0A0G4IB68_9ALVE</name>
<sequence length="1199" mass="129816">MHCYGNFLALQGKTENWEQIYKVCRKKRIPITREDFDPVMHCAPGAAIPLVVKLYQMLTRKSVKTFRVEGKKDNPQYMNPTASTLMRDNEISRIADEDTRVQKAKETVEEHNEKTAEGRALAASLEASDRSASPAARRRGHTVRAETANTMAPRHEVAPLEVKEVEVKHLKSEKVQMLRARHDANNPRSRQSISETTRGVRAPALAEVDSLAKNMGTAHGGGGGVKPVADIMSALARGILKDHPEVLAAQDPRRPLFASYMQLSACAFPEAIFSFSETSPVFESVIFLLKRVAEVVRDADPALAQQVLLDVIIPQGGAAMEAAPGKRESLCEVFYAYAEDSAPSHLHVLRAIKDESLLDLSLYYVLVGVALPQPKVRVAALVILHCLAGAALTAERAGRGNEAVTLALLNAAGNLGDLSRDPWWEVVAQLLQCASALLELAALLGMRPDGTRRSALLAVVQQLLAAPGVSHNALQVGLSSLATNLHTFPVLIGPYVKVLAQQPPGLRMRLLTPPVEGEMNDSGVQGASRKAAYVMGSASRLYRENFVPSIWPSGEVAQVLVEEMNAAGVCEPEQLQILIACMPDVFEGEEASVWAELVSLLMPPLCRSLVLAPSHEGAAGCAGTLLFSEDEGVQQAALEVGYLVGRGAKVALPEALARYYKGLSSSSANVGGEVEKGEGASSGSLGGSGDALGEMSLVAEGALAEFFGKMQGEKGGNALDQNESAGVFWEGRDGVFHLEADGGGEGLGRGAPFDFDVSSQVGTSVPDSSVEDQREPKEAEGGDRTGREWWDVLAFGLSGEEWWNRPSGLGQPLQLQRVSCSAFEMAERGCPSWLFDYISFHKKMKGRADASYIVYACSGKVGSSQCGGLGDRFRGVFLALRLAQATGRVLLVHWDSPHSLEHFFSPSALDWRVTPELHNFVFEEPVRERYVDLPIHVIPEGVRQFPLPGGGHLDFSQPLEPQMADQPRVLILTSNIYPFRVMEIFGDQLEDVDVRYIRCVMQTLFQPTETLSRATDGIPEKIFGSPDAEYAAVHIRIGEIEGTFWDRYKEETPKEAAEAVLVSVLQDESVADLPVLVVSDSETLSARVASGEFDRCHTTGLRPVHIEKHGGPPYEHLPTFVEFLCLARASKLFWAASGFSLWAATLGTGSLGPTVMDEKCPSNMGTPWGFSNGATAGGDGFLSCLQKEENGQEEVFSEL</sequence>